<keyword evidence="5" id="KW-1185">Reference proteome</keyword>
<organism evidence="4 5">
    <name type="scientific">Diaporthe vaccinii</name>
    <dbReference type="NCBI Taxonomy" id="105482"/>
    <lineage>
        <taxon>Eukaryota</taxon>
        <taxon>Fungi</taxon>
        <taxon>Dikarya</taxon>
        <taxon>Ascomycota</taxon>
        <taxon>Pezizomycotina</taxon>
        <taxon>Sordariomycetes</taxon>
        <taxon>Sordariomycetidae</taxon>
        <taxon>Diaporthales</taxon>
        <taxon>Diaporthaceae</taxon>
        <taxon>Diaporthe</taxon>
        <taxon>Diaporthe eres species complex</taxon>
    </lineage>
</organism>
<evidence type="ECO:0000256" key="2">
    <source>
        <dbReference type="SAM" id="SignalP"/>
    </source>
</evidence>
<dbReference type="SMART" id="SM00236">
    <property type="entry name" value="fCBD"/>
    <property type="match status" value="1"/>
</dbReference>
<dbReference type="PROSITE" id="PS00562">
    <property type="entry name" value="CBM1_1"/>
    <property type="match status" value="1"/>
</dbReference>
<evidence type="ECO:0000313" key="5">
    <source>
        <dbReference type="Proteomes" id="UP001600888"/>
    </source>
</evidence>
<dbReference type="Proteomes" id="UP001600888">
    <property type="component" value="Unassembled WGS sequence"/>
</dbReference>
<dbReference type="Pfam" id="PF00734">
    <property type="entry name" value="CBM_1"/>
    <property type="match status" value="1"/>
</dbReference>
<dbReference type="InterPro" id="IPR000254">
    <property type="entry name" value="CBD"/>
</dbReference>
<dbReference type="SUPFAM" id="SSF57180">
    <property type="entry name" value="Cellulose-binding domain"/>
    <property type="match status" value="1"/>
</dbReference>
<sequence length="176" mass="18292">MKLLTSILGLFAVLFGLLATMTDAAPFSTITTCTTTTITPEPSASLTTTTTLPPSTSLTLTTTTITIPSSTTTSYTTVTAPVPTGTTVPEYGQCGGLGYAGPTTCESPLVCACTSAWWCQCQSATFKEFQLEDHIPSTGLQDEASQVMHPSSVNSTYWPPGLPGTMAPASEHPQAS</sequence>
<evidence type="ECO:0000313" key="4">
    <source>
        <dbReference type="EMBL" id="KAL2283307.1"/>
    </source>
</evidence>
<feature type="chain" id="PRO_5046582610" description="CBM1 domain-containing protein" evidence="2">
    <location>
        <begin position="25"/>
        <end position="176"/>
    </location>
</feature>
<feature type="signal peptide" evidence="2">
    <location>
        <begin position="1"/>
        <end position="24"/>
    </location>
</feature>
<comment type="caution">
    <text evidence="4">The sequence shown here is derived from an EMBL/GenBank/DDBJ whole genome shotgun (WGS) entry which is preliminary data.</text>
</comment>
<evidence type="ECO:0000259" key="3">
    <source>
        <dbReference type="PROSITE" id="PS51164"/>
    </source>
</evidence>
<feature type="domain" description="CBM1" evidence="3">
    <location>
        <begin position="86"/>
        <end position="122"/>
    </location>
</feature>
<dbReference type="PROSITE" id="PS51164">
    <property type="entry name" value="CBM1_2"/>
    <property type="match status" value="1"/>
</dbReference>
<dbReference type="EMBL" id="JBAWTH010000043">
    <property type="protein sequence ID" value="KAL2283307.1"/>
    <property type="molecule type" value="Genomic_DNA"/>
</dbReference>
<name>A0ABR4ELJ1_9PEZI</name>
<accession>A0ABR4ELJ1</accession>
<keyword evidence="1 2" id="KW-0732">Signal</keyword>
<protein>
    <recommendedName>
        <fullName evidence="3">CBM1 domain-containing protein</fullName>
    </recommendedName>
</protein>
<evidence type="ECO:0000256" key="1">
    <source>
        <dbReference type="ARBA" id="ARBA00022729"/>
    </source>
</evidence>
<reference evidence="4 5" key="1">
    <citation type="submission" date="2024-03" db="EMBL/GenBank/DDBJ databases">
        <title>A high-quality draft genome sequence of Diaporthe vaccinii, a causative agent of upright dieback and viscid rot disease in cranberry plants.</title>
        <authorList>
            <person name="Sarrasin M."/>
            <person name="Lang B.F."/>
            <person name="Burger G."/>
        </authorList>
    </citation>
    <scope>NUCLEOTIDE SEQUENCE [LARGE SCALE GENOMIC DNA]</scope>
    <source>
        <strain evidence="4 5">IS7</strain>
    </source>
</reference>
<proteinExistence type="predicted"/>
<gene>
    <name evidence="4" type="ORF">FJTKL_09941</name>
</gene>
<dbReference type="InterPro" id="IPR035971">
    <property type="entry name" value="CBD_sf"/>
</dbReference>